<evidence type="ECO:0000259" key="3">
    <source>
        <dbReference type="Pfam" id="PF14283"/>
    </source>
</evidence>
<dbReference type="Pfam" id="PF14283">
    <property type="entry name" value="CD1107-like"/>
    <property type="match status" value="1"/>
</dbReference>
<evidence type="ECO:0000256" key="2">
    <source>
        <dbReference type="SAM" id="Phobius"/>
    </source>
</evidence>
<evidence type="ECO:0000313" key="4">
    <source>
        <dbReference type="EMBL" id="MPN07842.1"/>
    </source>
</evidence>
<proteinExistence type="predicted"/>
<protein>
    <recommendedName>
        <fullName evidence="3">Mobile element protein CD1107-like domain-containing protein</fullName>
    </recommendedName>
</protein>
<dbReference type="AlphaFoldDB" id="A0A645F2U5"/>
<name>A0A645F2U5_9ZZZZ</name>
<dbReference type="EMBL" id="VSSQ01053853">
    <property type="protein sequence ID" value="MPN07842.1"/>
    <property type="molecule type" value="Genomic_DNA"/>
</dbReference>
<feature type="compositionally biased region" description="Basic and acidic residues" evidence="1">
    <location>
        <begin position="149"/>
        <end position="159"/>
    </location>
</feature>
<feature type="region of interest" description="Disordered" evidence="1">
    <location>
        <begin position="62"/>
        <end position="85"/>
    </location>
</feature>
<feature type="transmembrane region" description="Helical" evidence="2">
    <location>
        <begin position="89"/>
        <end position="109"/>
    </location>
</feature>
<gene>
    <name evidence="4" type="ORF">SDC9_155114</name>
</gene>
<keyword evidence="2" id="KW-1133">Transmembrane helix</keyword>
<reference evidence="4" key="1">
    <citation type="submission" date="2019-08" db="EMBL/GenBank/DDBJ databases">
        <authorList>
            <person name="Kucharzyk K."/>
            <person name="Murdoch R.W."/>
            <person name="Higgins S."/>
            <person name="Loffler F."/>
        </authorList>
    </citation>
    <scope>NUCLEOTIDE SEQUENCE</scope>
</reference>
<keyword evidence="2" id="KW-0812">Transmembrane</keyword>
<comment type="caution">
    <text evidence="4">The sequence shown here is derived from an EMBL/GenBank/DDBJ whole genome shotgun (WGS) entry which is preliminary data.</text>
</comment>
<accession>A0A645F2U5</accession>
<organism evidence="4">
    <name type="scientific">bioreactor metagenome</name>
    <dbReference type="NCBI Taxonomy" id="1076179"/>
    <lineage>
        <taxon>unclassified sequences</taxon>
        <taxon>metagenomes</taxon>
        <taxon>ecological metagenomes</taxon>
    </lineage>
</organism>
<feature type="compositionally biased region" description="Basic and acidic residues" evidence="1">
    <location>
        <begin position="115"/>
        <end position="124"/>
    </location>
</feature>
<feature type="region of interest" description="Disordered" evidence="1">
    <location>
        <begin position="115"/>
        <end position="159"/>
    </location>
</feature>
<evidence type="ECO:0000256" key="1">
    <source>
        <dbReference type="SAM" id="MobiDB-lite"/>
    </source>
</evidence>
<keyword evidence="2" id="KW-0472">Membrane</keyword>
<feature type="compositionally biased region" description="Low complexity" evidence="1">
    <location>
        <begin position="62"/>
        <end position="73"/>
    </location>
</feature>
<dbReference type="InterPro" id="IPR025376">
    <property type="entry name" value="CD1107-like_dom"/>
</dbReference>
<feature type="domain" description="Mobile element protein CD1107-like" evidence="3">
    <location>
        <begin position="2"/>
        <end position="58"/>
    </location>
</feature>
<sequence>MDDIASAASSDKQFITVVSKSGNYFFIIIDRAAETENVYFLNKVDEADLMSILKESGYEIAATPAPTPTTRPTAEMESMDDTGDGKSGGASLILVGVLAAAAFGAFVFLKKRKSEQKSAPRMEDFEYDYDDEDEEEPKEPKPPVCNEAVQKKGNWDGVL</sequence>
<feature type="compositionally biased region" description="Acidic residues" evidence="1">
    <location>
        <begin position="125"/>
        <end position="137"/>
    </location>
</feature>